<dbReference type="AlphaFoldDB" id="A0A0U5BKN1"/>
<dbReference type="InterPro" id="IPR006094">
    <property type="entry name" value="Oxid_FAD_bind_N"/>
</dbReference>
<evidence type="ECO:0000256" key="4">
    <source>
        <dbReference type="ARBA" id="ARBA00023002"/>
    </source>
</evidence>
<evidence type="ECO:0000313" key="6">
    <source>
        <dbReference type="EMBL" id="BAU32117.1"/>
    </source>
</evidence>
<sequence>MTTDRTAALAELRSALGAALSTDPRELNAARADKSGQRSAAAPLAIVHAASVADVQAALRIASAHRLPVVPRGAGTGLAGGAMAGADRLVLSTARMTRIHEIDAVDQIAVVEPGVIVAELDAAAREQGLFYAPDPASRAWATIGGTIATGAGGLMCVKYGVTREAVLGLDVVLADGTLMRLGHRTVKGVTGLDLVGLMVGSEGTLGVVVGATVRLLPVPAGTTATIGAHLPSVVAAGAASAAIMASGVRPAALEIIDPLALSRIHAYLGLPLPLDGTTHLLVQTDGPQAIADAESALALVRAAGGDGDVSTDEASAERLLTVRRSFHAAMEAHGSVLIEDVAVPRRRLPEMFAAIERISAEFGVEIPTVAHAGDGNLHPNFVYSGDAVPEPVWQAAHAVFREALALGGTLTGEHGIGVLKKRHLVDELGEHQLALQRRIKAAFDPLGIMNPDAVF</sequence>
<dbReference type="Proteomes" id="UP000218965">
    <property type="component" value="Chromosome"/>
</dbReference>
<dbReference type="PANTHER" id="PTHR42934">
    <property type="entry name" value="GLYCOLATE OXIDASE SUBUNIT GLCD"/>
    <property type="match status" value="1"/>
</dbReference>
<evidence type="ECO:0000313" key="7">
    <source>
        <dbReference type="Proteomes" id="UP000218965"/>
    </source>
</evidence>
<name>A0A0U5BKN1_9MICO</name>
<protein>
    <submittedName>
        <fullName evidence="6">FAD/FMN-containing dehydrogenase</fullName>
    </submittedName>
</protein>
<dbReference type="InterPro" id="IPR016164">
    <property type="entry name" value="FAD-linked_Oxase-like_C"/>
</dbReference>
<dbReference type="Gene3D" id="3.30.70.2740">
    <property type="match status" value="1"/>
</dbReference>
<gene>
    <name evidence="6" type="ORF">MalAC0309_1260</name>
</gene>
<dbReference type="InterPro" id="IPR036318">
    <property type="entry name" value="FAD-bd_PCMH-like_sf"/>
</dbReference>
<dbReference type="InterPro" id="IPR016169">
    <property type="entry name" value="FAD-bd_PCMH_sub2"/>
</dbReference>
<dbReference type="GO" id="GO:0071949">
    <property type="term" value="F:FAD binding"/>
    <property type="evidence" value="ECO:0007669"/>
    <property type="project" value="InterPro"/>
</dbReference>
<dbReference type="SUPFAM" id="SSF55103">
    <property type="entry name" value="FAD-linked oxidases, C-terminal domain"/>
    <property type="match status" value="1"/>
</dbReference>
<dbReference type="InterPro" id="IPR016166">
    <property type="entry name" value="FAD-bd_PCMH"/>
</dbReference>
<keyword evidence="4" id="KW-0560">Oxidoreductase</keyword>
<dbReference type="KEGG" id="malk:MalAC0309_1260"/>
<dbReference type="EMBL" id="AP017315">
    <property type="protein sequence ID" value="BAU32117.1"/>
    <property type="molecule type" value="Genomic_DNA"/>
</dbReference>
<dbReference type="Gene3D" id="3.30.465.10">
    <property type="match status" value="1"/>
</dbReference>
<feature type="domain" description="FAD-binding PCMH-type" evidence="5">
    <location>
        <begin position="39"/>
        <end position="218"/>
    </location>
</feature>
<accession>A0A0U5BKN1</accession>
<dbReference type="RefSeq" id="WP_096421239.1">
    <property type="nucleotide sequence ID" value="NZ_AP017315.1"/>
</dbReference>
<dbReference type="InterPro" id="IPR051914">
    <property type="entry name" value="FAD-linked_OxidoTrans_Type4"/>
</dbReference>
<dbReference type="OrthoDB" id="9811557at2"/>
<keyword evidence="2" id="KW-0285">Flavoprotein</keyword>
<evidence type="ECO:0000256" key="2">
    <source>
        <dbReference type="ARBA" id="ARBA00022630"/>
    </source>
</evidence>
<dbReference type="InterPro" id="IPR016171">
    <property type="entry name" value="Vanillyl_alc_oxidase_C-sub2"/>
</dbReference>
<dbReference type="SUPFAM" id="SSF56176">
    <property type="entry name" value="FAD-binding/transporter-associated domain-like"/>
    <property type="match status" value="1"/>
</dbReference>
<reference evidence="6 7" key="2">
    <citation type="submission" date="2016-01" db="EMBL/GenBank/DDBJ databases">
        <title>Microcella alkaliphila JAM AC0309 whole genome shotgun sequence.</title>
        <authorList>
            <person name="Kurata A."/>
            <person name="Hirose Y."/>
            <person name="Kishimoto N."/>
            <person name="Kobayashi T."/>
        </authorList>
    </citation>
    <scope>NUCLEOTIDE SEQUENCE [LARGE SCALE GENOMIC DNA]</scope>
    <source>
        <strain evidence="6 7">JAM AC0309</strain>
    </source>
</reference>
<dbReference type="PANTHER" id="PTHR42934:SF2">
    <property type="entry name" value="GLYCOLATE OXIDASE SUBUNIT GLCD"/>
    <property type="match status" value="1"/>
</dbReference>
<keyword evidence="3" id="KW-0274">FAD</keyword>
<comment type="cofactor">
    <cofactor evidence="1">
        <name>FAD</name>
        <dbReference type="ChEBI" id="CHEBI:57692"/>
    </cofactor>
</comment>
<dbReference type="Pfam" id="PF01565">
    <property type="entry name" value="FAD_binding_4"/>
    <property type="match status" value="1"/>
</dbReference>
<dbReference type="Pfam" id="PF02913">
    <property type="entry name" value="FAD-oxidase_C"/>
    <property type="match status" value="1"/>
</dbReference>
<dbReference type="FunFam" id="1.10.45.10:FF:000001">
    <property type="entry name" value="D-lactate dehydrogenase mitochondrial"/>
    <property type="match status" value="1"/>
</dbReference>
<evidence type="ECO:0000256" key="1">
    <source>
        <dbReference type="ARBA" id="ARBA00001974"/>
    </source>
</evidence>
<proteinExistence type="predicted"/>
<dbReference type="Gene3D" id="1.10.45.10">
    <property type="entry name" value="Vanillyl-alcohol Oxidase, Chain A, domain 4"/>
    <property type="match status" value="1"/>
</dbReference>
<reference evidence="7" key="1">
    <citation type="submission" date="2015-12" db="EMBL/GenBank/DDBJ databases">
        <authorList>
            <person name="Shamseldin A."/>
            <person name="Moawad H."/>
            <person name="Abd El-Rahim W.M."/>
            <person name="Sadowsky M.J."/>
        </authorList>
    </citation>
    <scope>NUCLEOTIDE SEQUENCE [LARGE SCALE GENOMIC DNA]</scope>
    <source>
        <strain evidence="7">JAM AC0309</strain>
    </source>
</reference>
<organism evidence="6 7">
    <name type="scientific">Microcella alkaliphila</name>
    <dbReference type="NCBI Taxonomy" id="279828"/>
    <lineage>
        <taxon>Bacteria</taxon>
        <taxon>Bacillati</taxon>
        <taxon>Actinomycetota</taxon>
        <taxon>Actinomycetes</taxon>
        <taxon>Micrococcales</taxon>
        <taxon>Microbacteriaceae</taxon>
        <taxon>Microcella</taxon>
    </lineage>
</organism>
<dbReference type="PROSITE" id="PS51387">
    <property type="entry name" value="FAD_PCMH"/>
    <property type="match status" value="1"/>
</dbReference>
<dbReference type="GO" id="GO:0016491">
    <property type="term" value="F:oxidoreductase activity"/>
    <property type="evidence" value="ECO:0007669"/>
    <property type="project" value="UniProtKB-KW"/>
</dbReference>
<dbReference type="InterPro" id="IPR004113">
    <property type="entry name" value="FAD-bd_oxidored_4_C"/>
</dbReference>
<evidence type="ECO:0000256" key="3">
    <source>
        <dbReference type="ARBA" id="ARBA00022827"/>
    </source>
</evidence>
<evidence type="ECO:0000259" key="5">
    <source>
        <dbReference type="PROSITE" id="PS51387"/>
    </source>
</evidence>